<reference evidence="1 2" key="1">
    <citation type="submission" date="2021-03" db="EMBL/GenBank/DDBJ databases">
        <title>novel species isolated from a fishpond in China.</title>
        <authorList>
            <person name="Lu H."/>
            <person name="Cai Z."/>
        </authorList>
    </citation>
    <scope>NUCLEOTIDE SEQUENCE [LARGE SCALE GENOMIC DNA]</scope>
    <source>
        <strain evidence="1 2">Y57</strain>
    </source>
</reference>
<evidence type="ECO:0000313" key="2">
    <source>
        <dbReference type="Proteomes" id="UP000663992"/>
    </source>
</evidence>
<comment type="caution">
    <text evidence="1">The sequence shown here is derived from an EMBL/GenBank/DDBJ whole genome shotgun (WGS) entry which is preliminary data.</text>
</comment>
<protein>
    <submittedName>
        <fullName evidence="1">Uncharacterized protein</fullName>
    </submittedName>
</protein>
<gene>
    <name evidence="1" type="ORF">J0A65_25240</name>
</gene>
<keyword evidence="2" id="KW-1185">Reference proteome</keyword>
<organism evidence="1 2">
    <name type="scientific">Bowmanella yangjiangensis</name>
    <dbReference type="NCBI Taxonomy" id="2811230"/>
    <lineage>
        <taxon>Bacteria</taxon>
        <taxon>Pseudomonadati</taxon>
        <taxon>Pseudomonadota</taxon>
        <taxon>Gammaproteobacteria</taxon>
        <taxon>Alteromonadales</taxon>
        <taxon>Alteromonadaceae</taxon>
        <taxon>Bowmanella</taxon>
    </lineage>
</organism>
<dbReference type="Proteomes" id="UP000663992">
    <property type="component" value="Unassembled WGS sequence"/>
</dbReference>
<proteinExistence type="predicted"/>
<evidence type="ECO:0000313" key="1">
    <source>
        <dbReference type="EMBL" id="MBN7823194.1"/>
    </source>
</evidence>
<accession>A0ABS3D5A3</accession>
<dbReference type="RefSeq" id="WP_206596966.1">
    <property type="nucleotide sequence ID" value="NZ_JAFKCS010000475.1"/>
</dbReference>
<feature type="non-terminal residue" evidence="1">
    <location>
        <position position="65"/>
    </location>
</feature>
<name>A0ABS3D5A3_9ALTE</name>
<sequence>MHSNSKQLWRDVQVFDGQALLDEAMTVRVDDGRVAGMWPSRAFAEADAQGAVEAGQGGVMTPGLV</sequence>
<dbReference type="EMBL" id="JAFKCS010000475">
    <property type="protein sequence ID" value="MBN7823194.1"/>
    <property type="molecule type" value="Genomic_DNA"/>
</dbReference>